<sequence>MSVMTAPSDAAVLAELKALEAARTRLHAALREAAFSFTAAQRAEEATRGRLVSFDAVPVADGTLTALATITSSCLTNSGAADGTAWELTVEKGSRRLPSLRRQSSSTARDAAAATATAAAADSAPPDPIYYFSENPSSTLRECQTAFQHALVCVVATVNAQQRVLAAAAAAAMATPADAEAAQDDATRV</sequence>
<evidence type="ECO:0000313" key="2">
    <source>
        <dbReference type="EMBL" id="KAK7195978.1"/>
    </source>
</evidence>
<organism evidence="2 3">
    <name type="scientific">Novymonas esmeraldas</name>
    <dbReference type="NCBI Taxonomy" id="1808958"/>
    <lineage>
        <taxon>Eukaryota</taxon>
        <taxon>Discoba</taxon>
        <taxon>Euglenozoa</taxon>
        <taxon>Kinetoplastea</taxon>
        <taxon>Metakinetoplastina</taxon>
        <taxon>Trypanosomatida</taxon>
        <taxon>Trypanosomatidae</taxon>
        <taxon>Novymonas</taxon>
    </lineage>
</organism>
<name>A0AAW0ETE3_9TRYP</name>
<gene>
    <name evidence="2" type="ORF">NESM_000531100</name>
</gene>
<dbReference type="Proteomes" id="UP001430356">
    <property type="component" value="Unassembled WGS sequence"/>
</dbReference>
<evidence type="ECO:0000313" key="3">
    <source>
        <dbReference type="Proteomes" id="UP001430356"/>
    </source>
</evidence>
<comment type="caution">
    <text evidence="2">The sequence shown here is derived from an EMBL/GenBank/DDBJ whole genome shotgun (WGS) entry which is preliminary data.</text>
</comment>
<evidence type="ECO:0000256" key="1">
    <source>
        <dbReference type="SAM" id="MobiDB-lite"/>
    </source>
</evidence>
<dbReference type="AlphaFoldDB" id="A0AAW0ETE3"/>
<accession>A0AAW0ETE3</accession>
<dbReference type="EMBL" id="JAECZO010000066">
    <property type="protein sequence ID" value="KAK7195978.1"/>
    <property type="molecule type" value="Genomic_DNA"/>
</dbReference>
<keyword evidence="3" id="KW-1185">Reference proteome</keyword>
<protein>
    <submittedName>
        <fullName evidence="2">Uncharacterized protein</fullName>
    </submittedName>
</protein>
<feature type="region of interest" description="Disordered" evidence="1">
    <location>
        <begin position="97"/>
        <end position="122"/>
    </location>
</feature>
<proteinExistence type="predicted"/>
<reference evidence="2 3" key="1">
    <citation type="journal article" date="2021" name="MBio">
        <title>A New Model Trypanosomatid, Novymonas esmeraldas: Genomic Perception of Its 'Candidatus Pandoraea novymonadis' Endosymbiont.</title>
        <authorList>
            <person name="Zakharova A."/>
            <person name="Saura A."/>
            <person name="Butenko A."/>
            <person name="Podesvova L."/>
            <person name="Warmusova S."/>
            <person name="Kostygov A.Y."/>
            <person name="Nenarokova A."/>
            <person name="Lukes J."/>
            <person name="Opperdoes F.R."/>
            <person name="Yurchenko V."/>
        </authorList>
    </citation>
    <scope>NUCLEOTIDE SEQUENCE [LARGE SCALE GENOMIC DNA]</scope>
    <source>
        <strain evidence="2 3">E262AT.01</strain>
    </source>
</reference>